<dbReference type="Proteomes" id="UP000238701">
    <property type="component" value="Unassembled WGS sequence"/>
</dbReference>
<sequence>MLLPIERAIRAIPRGKVSTYGAIARAAGFPGAARQVAKVLRRSFGLPWQRVLGAGGEIKLRGDSAIEQRLRLEAEGVRFRGRKVDMKAHEFKALRLKK</sequence>
<dbReference type="SUPFAM" id="SSF46767">
    <property type="entry name" value="Methylated DNA-protein cysteine methyltransferase, C-terminal domain"/>
    <property type="match status" value="1"/>
</dbReference>
<dbReference type="GO" id="GO:0006281">
    <property type="term" value="P:DNA repair"/>
    <property type="evidence" value="ECO:0007669"/>
    <property type="project" value="InterPro"/>
</dbReference>
<dbReference type="Pfam" id="PF01035">
    <property type="entry name" value="DNA_binding_1"/>
    <property type="match status" value="1"/>
</dbReference>
<name>A0A2U3KP79_9BACT</name>
<dbReference type="InterPro" id="IPR036217">
    <property type="entry name" value="MethylDNA_cys_MeTrfase_DNAb"/>
</dbReference>
<dbReference type="Gene3D" id="1.10.10.10">
    <property type="entry name" value="Winged helix-like DNA-binding domain superfamily/Winged helix DNA-binding domain"/>
    <property type="match status" value="1"/>
</dbReference>
<dbReference type="PANTHER" id="PTHR42942">
    <property type="entry name" value="6-O-METHYLGUANINE DNA METHYLTRANSFERASE"/>
    <property type="match status" value="1"/>
</dbReference>
<keyword evidence="1" id="KW-0227">DNA damage</keyword>
<reference evidence="4" key="1">
    <citation type="submission" date="2018-02" db="EMBL/GenBank/DDBJ databases">
        <authorList>
            <person name="Hausmann B."/>
        </authorList>
    </citation>
    <scope>NUCLEOTIDE SEQUENCE [LARGE SCALE GENOMIC DNA]</scope>
    <source>
        <strain evidence="4">Peat soil MAG SbA1</strain>
    </source>
</reference>
<protein>
    <recommendedName>
        <fullName evidence="2">Methylated-DNA-[protein]-cysteine S-methyltransferase DNA binding domain-containing protein</fullName>
    </recommendedName>
</protein>
<feature type="domain" description="Methylated-DNA-[protein]-cysteine S-methyltransferase DNA binding" evidence="2">
    <location>
        <begin position="7"/>
        <end position="77"/>
    </location>
</feature>
<dbReference type="OrthoDB" id="9789813at2"/>
<dbReference type="InterPro" id="IPR014048">
    <property type="entry name" value="MethylDNA_cys_MeTrfase_DNA-bd"/>
</dbReference>
<dbReference type="CDD" id="cd06445">
    <property type="entry name" value="ATase"/>
    <property type="match status" value="1"/>
</dbReference>
<dbReference type="PANTHER" id="PTHR42942:SF1">
    <property type="entry name" value="ALKYLTRANSFERASE-LIKE PROTEIN 1"/>
    <property type="match status" value="1"/>
</dbReference>
<evidence type="ECO:0000313" key="4">
    <source>
        <dbReference type="Proteomes" id="UP000238701"/>
    </source>
</evidence>
<dbReference type="InterPro" id="IPR052520">
    <property type="entry name" value="ATL_DNA_repair"/>
</dbReference>
<gene>
    <name evidence="3" type="ORF">SBA1_360057</name>
</gene>
<evidence type="ECO:0000259" key="2">
    <source>
        <dbReference type="Pfam" id="PF01035"/>
    </source>
</evidence>
<dbReference type="EMBL" id="OMOD01000129">
    <property type="protein sequence ID" value="SPF41491.1"/>
    <property type="molecule type" value="Genomic_DNA"/>
</dbReference>
<dbReference type="InterPro" id="IPR036388">
    <property type="entry name" value="WH-like_DNA-bd_sf"/>
</dbReference>
<evidence type="ECO:0000313" key="3">
    <source>
        <dbReference type="EMBL" id="SPF41491.1"/>
    </source>
</evidence>
<evidence type="ECO:0000256" key="1">
    <source>
        <dbReference type="ARBA" id="ARBA00022763"/>
    </source>
</evidence>
<accession>A0A2U3KP79</accession>
<proteinExistence type="predicted"/>
<dbReference type="GO" id="GO:0003824">
    <property type="term" value="F:catalytic activity"/>
    <property type="evidence" value="ECO:0007669"/>
    <property type="project" value="InterPro"/>
</dbReference>
<dbReference type="AlphaFoldDB" id="A0A2U3KP79"/>
<organism evidence="3 4">
    <name type="scientific">Candidatus Sulfotelmatobacter kueseliae</name>
    <dbReference type="NCBI Taxonomy" id="2042962"/>
    <lineage>
        <taxon>Bacteria</taxon>
        <taxon>Pseudomonadati</taxon>
        <taxon>Acidobacteriota</taxon>
        <taxon>Terriglobia</taxon>
        <taxon>Terriglobales</taxon>
        <taxon>Candidatus Korobacteraceae</taxon>
        <taxon>Candidatus Sulfotelmatobacter</taxon>
    </lineage>
</organism>